<dbReference type="Pfam" id="PF04299">
    <property type="entry name" value="FMN_bind_2"/>
    <property type="match status" value="1"/>
</dbReference>
<dbReference type="EMBL" id="CP076022">
    <property type="protein sequence ID" value="QWC11548.1"/>
    <property type="molecule type" value="Genomic_DNA"/>
</dbReference>
<accession>A0A975M7S3</accession>
<dbReference type="PIRSF" id="PIRSF010372">
    <property type="entry name" value="PaiB"/>
    <property type="match status" value="1"/>
</dbReference>
<evidence type="ECO:0000313" key="2">
    <source>
        <dbReference type="Proteomes" id="UP000676885"/>
    </source>
</evidence>
<dbReference type="KEGG" id="ajg:KKR91_08435"/>
<protein>
    <submittedName>
        <fullName evidence="1">FMN-binding negative transcriptional regulator</fullName>
    </submittedName>
</protein>
<proteinExistence type="predicted"/>
<gene>
    <name evidence="1" type="ORF">KKR91_08435</name>
</gene>
<dbReference type="SUPFAM" id="SSF50475">
    <property type="entry name" value="FMN-binding split barrel"/>
    <property type="match status" value="1"/>
</dbReference>
<name>A0A975M7S3_9MICC</name>
<reference evidence="1 2" key="1">
    <citation type="submission" date="2021-05" db="EMBL/GenBank/DDBJ databases">
        <title>Novel species in genus Arthrobacter.</title>
        <authorList>
            <person name="Zhang G."/>
        </authorList>
    </citation>
    <scope>NUCLEOTIDE SEQUENCE [LARGE SCALE GENOMIC DNA]</scope>
    <source>
        <strain evidence="2">zg-ZUI227</strain>
    </source>
</reference>
<dbReference type="PANTHER" id="PTHR35802:SF1">
    <property type="entry name" value="PROTEASE SYNTHASE AND SPORULATION PROTEIN PAI 2"/>
    <property type="match status" value="1"/>
</dbReference>
<dbReference type="InterPro" id="IPR007396">
    <property type="entry name" value="TR_PAI2-type"/>
</dbReference>
<dbReference type="Proteomes" id="UP000676885">
    <property type="component" value="Chromosome"/>
</dbReference>
<sequence length="221" mass="24564">MRHNPVYALEEIAAIKDLIRANPWCTFITHVPGSGLVASHYPVLLDEDAEGIVLLSHMGRPDEERHRLGTEEMLVIIQGPHGYISPGWYGYRPNVPTWNFTTAHLWGTPEVLSDAENLDVLDRLVTHFESALPDPHLLHATSGNSEYAHRIVKGTVGFRLPVVRMEGKEKMNQDKAPETIRSIIDHLELPGPYSNPALAARMRQANASVLNDVLDESGLDG</sequence>
<keyword evidence="2" id="KW-1185">Reference proteome</keyword>
<dbReference type="RefSeq" id="WP_210228627.1">
    <property type="nucleotide sequence ID" value="NZ_CP076022.1"/>
</dbReference>
<organism evidence="1 2">
    <name type="scientific">Arthrobacter jiangjiafuii</name>
    <dbReference type="NCBI Taxonomy" id="2817475"/>
    <lineage>
        <taxon>Bacteria</taxon>
        <taxon>Bacillati</taxon>
        <taxon>Actinomycetota</taxon>
        <taxon>Actinomycetes</taxon>
        <taxon>Micrococcales</taxon>
        <taxon>Micrococcaceae</taxon>
        <taxon>Arthrobacter</taxon>
    </lineage>
</organism>
<dbReference type="InterPro" id="IPR012349">
    <property type="entry name" value="Split_barrel_FMN-bd"/>
</dbReference>
<dbReference type="Gene3D" id="2.30.110.10">
    <property type="entry name" value="Electron Transport, Fmn-binding Protein, Chain A"/>
    <property type="match status" value="1"/>
</dbReference>
<dbReference type="PANTHER" id="PTHR35802">
    <property type="entry name" value="PROTEASE SYNTHASE AND SPORULATION PROTEIN PAI 2"/>
    <property type="match status" value="1"/>
</dbReference>
<dbReference type="AlphaFoldDB" id="A0A975M7S3"/>
<evidence type="ECO:0000313" key="1">
    <source>
        <dbReference type="EMBL" id="QWC11548.1"/>
    </source>
</evidence>